<dbReference type="RefSeq" id="WP_281095220.1">
    <property type="nucleotide sequence ID" value="NZ_JARYZI010000011.1"/>
</dbReference>
<dbReference type="InterPro" id="IPR044911">
    <property type="entry name" value="V-type_ATPase_csu/dsu_dom_3"/>
</dbReference>
<dbReference type="InterPro" id="IPR035067">
    <property type="entry name" value="V-type_ATPase_csu/dsu"/>
</dbReference>
<dbReference type="InterPro" id="IPR036079">
    <property type="entry name" value="ATPase_csu/dsu_sf"/>
</dbReference>
<comment type="similarity">
    <text evidence="1">Belongs to the V-ATPase V0D/AC39 subunit family.</text>
</comment>
<dbReference type="InterPro" id="IPR002843">
    <property type="entry name" value="ATPase_V0-cplx_csu/dsu"/>
</dbReference>
<dbReference type="PANTHER" id="PTHR38682:SF1">
    <property type="entry name" value="V-TYPE ATP SYNTHASE SUBUNIT C"/>
    <property type="match status" value="1"/>
</dbReference>
<dbReference type="Gene3D" id="1.10.132.50">
    <property type="entry name" value="ATP synthase (C/AC39) subunit, domain 3"/>
    <property type="match status" value="1"/>
</dbReference>
<evidence type="ECO:0000256" key="1">
    <source>
        <dbReference type="ARBA" id="ARBA00006709"/>
    </source>
</evidence>
<dbReference type="InterPro" id="IPR050873">
    <property type="entry name" value="V-ATPase_V0D/AC39_subunit"/>
</dbReference>
<proteinExistence type="inferred from homology"/>
<comment type="caution">
    <text evidence="4">The sequence shown here is derived from an EMBL/GenBank/DDBJ whole genome shotgun (WGS) entry which is preliminary data.</text>
</comment>
<dbReference type="EMBL" id="JARYZI010000011">
    <property type="protein sequence ID" value="MDH8679323.1"/>
    <property type="molecule type" value="Genomic_DNA"/>
</dbReference>
<reference evidence="4 5" key="1">
    <citation type="submission" date="2023-04" db="EMBL/GenBank/DDBJ databases">
        <title>Fusibacter bizertensis strain WBS, isolated from littoral bottom sediments of the Arctic seas - biochemical and genomic analysis.</title>
        <authorList>
            <person name="Brioukhanov A.L."/>
        </authorList>
    </citation>
    <scope>NUCLEOTIDE SEQUENCE [LARGE SCALE GENOMIC DNA]</scope>
    <source>
        <strain evidence="4 5">WBS</strain>
    </source>
</reference>
<protein>
    <submittedName>
        <fullName evidence="4">V-type ATPase subunit</fullName>
    </submittedName>
</protein>
<gene>
    <name evidence="4" type="ORF">QE109_14285</name>
</gene>
<dbReference type="SUPFAM" id="SSF103486">
    <property type="entry name" value="V-type ATP synthase subunit C"/>
    <property type="match status" value="1"/>
</dbReference>
<sequence>MDKVGTHAAANAKANAMLGKLLKDKDYHELLKLETVNEVMDYLRLHTHYSLIFNELNDDTEANEVTMKRHFFRAYEKLYHFYIDEYRDFFKALFMRYEVENLKLYLRALSRNEKLDSIQSHLITSDLYSNLDYDVLNQSTNTHEFLEAIKDTPYYSTLDAFIDDEPTSMVFHMEMVLDRGYFNILYDSIIHLSRNDRKLMLELLGINIDILNVQWIFRGRNYFDISSEELFNFTLNGGKRYDYKALKKFCYMALDDFKKVVSSGDYRDIFADEDYMMERAMERQLFYELDNFTKKPGLSIVLPVVLLFKFEYEIRDLFTILEGIKYHANNISELLIRDLRRER</sequence>
<keyword evidence="5" id="KW-1185">Reference proteome</keyword>
<evidence type="ECO:0000313" key="4">
    <source>
        <dbReference type="EMBL" id="MDH8679323.1"/>
    </source>
</evidence>
<dbReference type="PANTHER" id="PTHR38682">
    <property type="entry name" value="V-TYPE ATP SYNTHASE SUBUNIT C"/>
    <property type="match status" value="1"/>
</dbReference>
<evidence type="ECO:0000256" key="3">
    <source>
        <dbReference type="ARBA" id="ARBA00023065"/>
    </source>
</evidence>
<dbReference type="Proteomes" id="UP001158045">
    <property type="component" value="Unassembled WGS sequence"/>
</dbReference>
<evidence type="ECO:0000256" key="2">
    <source>
        <dbReference type="ARBA" id="ARBA00022448"/>
    </source>
</evidence>
<dbReference type="Gene3D" id="1.20.1690.10">
    <property type="entry name" value="V-type ATP synthase subunit C domain"/>
    <property type="match status" value="2"/>
</dbReference>
<accession>A0ABT6NFV9</accession>
<keyword evidence="2" id="KW-0813">Transport</keyword>
<dbReference type="Pfam" id="PF01992">
    <property type="entry name" value="vATP-synt_AC39"/>
    <property type="match status" value="1"/>
</dbReference>
<evidence type="ECO:0000313" key="5">
    <source>
        <dbReference type="Proteomes" id="UP001158045"/>
    </source>
</evidence>
<organism evidence="4 5">
    <name type="scientific">Fusibacter bizertensis</name>
    <dbReference type="NCBI Taxonomy" id="1488331"/>
    <lineage>
        <taxon>Bacteria</taxon>
        <taxon>Bacillati</taxon>
        <taxon>Bacillota</taxon>
        <taxon>Clostridia</taxon>
        <taxon>Eubacteriales</taxon>
        <taxon>Eubacteriales Family XII. Incertae Sedis</taxon>
        <taxon>Fusibacter</taxon>
    </lineage>
</organism>
<name>A0ABT6NFV9_9FIRM</name>
<keyword evidence="3" id="KW-0406">Ion transport</keyword>